<proteinExistence type="predicted"/>
<sequence length="538" mass="59557">MRHNWSIPGLSLAVVRPDGGVEFGGWGIKSEGGKKVTSDTIFFIGQCTKAFTVAALGILIDDFASGKNITSLPSGLATFDWDTKVKNILPGDWKLMDEGATEKATIRDILAHVSGQPAQDLSYATSDSPIDVIRNMRHIRPAFELREKFHYTNHMYILASYIISKYSGMSLHGFVKMRIFIPLNMTSTTYSFGNAVKSGEMTQGWTSFGRRVPPAVDMAKWTRCLLNSGVDVVTNRTVIPLSAFKASTAAQVIIGEERRYGRSLEGYGLGWFLSSYFGHDMVSHPGDLPGFSSQVAFFPQDQLGIVILVNADSKRDSVTQITDKVLNDVLALNVPVDIMPKGEDSRSKRPETPQTTNLPPIPLQKYAGMYSSPGYQNLTFCDPSSQLPYCKRILGNYARIDPTTRSQDITKSHLVSTWPGCWTREVHFEHREDNLFRGEFARWLSYGYGANATAFQVEVPAMLGPDIVASFVVEDSEVVGFGLFGTEGFETKRQRSGRTVREKADVWFDKVSDLSALFGPCSPVPVYGRKPPPIVPLQ</sequence>
<protein>
    <submittedName>
        <fullName evidence="1">Beta-lactamase/transpeptidase-like protein</fullName>
    </submittedName>
</protein>
<keyword evidence="2" id="KW-1185">Reference proteome</keyword>
<comment type="caution">
    <text evidence="1">The sequence shown here is derived from an EMBL/GenBank/DDBJ whole genome shotgun (WGS) entry which is preliminary data.</text>
</comment>
<gene>
    <name evidence="1" type="ORF">BV22DRAFT_1127318</name>
</gene>
<dbReference type="Proteomes" id="UP000790709">
    <property type="component" value="Unassembled WGS sequence"/>
</dbReference>
<evidence type="ECO:0000313" key="1">
    <source>
        <dbReference type="EMBL" id="KAH7927509.1"/>
    </source>
</evidence>
<reference evidence="1" key="1">
    <citation type="journal article" date="2021" name="New Phytol.">
        <title>Evolutionary innovations through gain and loss of genes in the ectomycorrhizal Boletales.</title>
        <authorList>
            <person name="Wu G."/>
            <person name="Miyauchi S."/>
            <person name="Morin E."/>
            <person name="Kuo A."/>
            <person name="Drula E."/>
            <person name="Varga T."/>
            <person name="Kohler A."/>
            <person name="Feng B."/>
            <person name="Cao Y."/>
            <person name="Lipzen A."/>
            <person name="Daum C."/>
            <person name="Hundley H."/>
            <person name="Pangilinan J."/>
            <person name="Johnson J."/>
            <person name="Barry K."/>
            <person name="LaButti K."/>
            <person name="Ng V."/>
            <person name="Ahrendt S."/>
            <person name="Min B."/>
            <person name="Choi I.G."/>
            <person name="Park H."/>
            <person name="Plett J.M."/>
            <person name="Magnuson J."/>
            <person name="Spatafora J.W."/>
            <person name="Nagy L.G."/>
            <person name="Henrissat B."/>
            <person name="Grigoriev I.V."/>
            <person name="Yang Z.L."/>
            <person name="Xu J."/>
            <person name="Martin F.M."/>
        </authorList>
    </citation>
    <scope>NUCLEOTIDE SEQUENCE</scope>
    <source>
        <strain evidence="1">KUC20120723A-06</strain>
    </source>
</reference>
<name>A0ACB8BPF6_9AGAM</name>
<dbReference type="EMBL" id="MU266365">
    <property type="protein sequence ID" value="KAH7927509.1"/>
    <property type="molecule type" value="Genomic_DNA"/>
</dbReference>
<evidence type="ECO:0000313" key="2">
    <source>
        <dbReference type="Proteomes" id="UP000790709"/>
    </source>
</evidence>
<accession>A0ACB8BPF6</accession>
<organism evidence="1 2">
    <name type="scientific">Leucogyrophana mollusca</name>
    <dbReference type="NCBI Taxonomy" id="85980"/>
    <lineage>
        <taxon>Eukaryota</taxon>
        <taxon>Fungi</taxon>
        <taxon>Dikarya</taxon>
        <taxon>Basidiomycota</taxon>
        <taxon>Agaricomycotina</taxon>
        <taxon>Agaricomycetes</taxon>
        <taxon>Agaricomycetidae</taxon>
        <taxon>Boletales</taxon>
        <taxon>Boletales incertae sedis</taxon>
        <taxon>Leucogyrophana</taxon>
    </lineage>
</organism>